<dbReference type="EMBL" id="AP022821">
    <property type="protein sequence ID" value="BCA92738.1"/>
    <property type="molecule type" value="Genomic_DNA"/>
</dbReference>
<keyword evidence="1" id="KW-0812">Transmembrane</keyword>
<feature type="transmembrane region" description="Helical" evidence="1">
    <location>
        <begin position="42"/>
        <end position="64"/>
    </location>
</feature>
<evidence type="ECO:0000313" key="2">
    <source>
        <dbReference type="EMBL" id="BCA92738.1"/>
    </source>
</evidence>
<reference evidence="2 3" key="1">
    <citation type="submission" date="2020-02" db="EMBL/GenBank/DDBJ databases">
        <title>Complete Genome Sequence of Halomonas meridiana strain BAA-801, Isolated from Deep Sea Thermal Vent.</title>
        <authorList>
            <person name="Takahashi Y."/>
            <person name="Takahashi H."/>
            <person name="Galipon J."/>
            <person name="Arakawa K."/>
        </authorList>
    </citation>
    <scope>NUCLEOTIDE SEQUENCE [LARGE SCALE GENOMIC DNA]</scope>
    <source>
        <strain evidence="2 3">Slthf1</strain>
    </source>
</reference>
<evidence type="ECO:0000313" key="3">
    <source>
        <dbReference type="Proteomes" id="UP000503197"/>
    </source>
</evidence>
<keyword evidence="1" id="KW-1133">Transmembrane helix</keyword>
<name>A0A6F8SX08_9GAMM</name>
<protein>
    <submittedName>
        <fullName evidence="2">Uncharacterized protein</fullName>
    </submittedName>
</protein>
<accession>A0A6F8SX08</accession>
<proteinExistence type="predicted"/>
<sequence>MPGTCWIAACGGVASTHPARNNDRAKLHSHHFFAMKENNLLWFRIFLNILLTIHNFKVLSALIVRLNAIAVRL</sequence>
<keyword evidence="1" id="KW-0472">Membrane</keyword>
<evidence type="ECO:0000256" key="1">
    <source>
        <dbReference type="SAM" id="Phobius"/>
    </source>
</evidence>
<dbReference type="Proteomes" id="UP000503197">
    <property type="component" value="Chromosome"/>
</dbReference>
<organism evidence="2 3">
    <name type="scientific">Vreelandella aquamarina</name>
    <dbReference type="NCBI Taxonomy" id="77097"/>
    <lineage>
        <taxon>Bacteria</taxon>
        <taxon>Pseudomonadati</taxon>
        <taxon>Pseudomonadota</taxon>
        <taxon>Gammaproteobacteria</taxon>
        <taxon>Oceanospirillales</taxon>
        <taxon>Halomonadaceae</taxon>
        <taxon>Vreelandella</taxon>
    </lineage>
</organism>
<gene>
    <name evidence="2" type="ORF">HMSLTHF_25130</name>
</gene>
<dbReference type="AlphaFoldDB" id="A0A6F8SX08"/>